<feature type="domain" description="PpiC" evidence="8">
    <location>
        <begin position="150"/>
        <end position="243"/>
    </location>
</feature>
<protein>
    <recommendedName>
        <fullName evidence="6">Peptidyl-prolyl cis-trans isomerase</fullName>
        <ecNumber evidence="6">5.2.1.8</ecNumber>
    </recommendedName>
</protein>
<evidence type="ECO:0000256" key="2">
    <source>
        <dbReference type="ARBA" id="ARBA00022729"/>
    </source>
</evidence>
<evidence type="ECO:0000256" key="7">
    <source>
        <dbReference type="SAM" id="Phobius"/>
    </source>
</evidence>
<gene>
    <name evidence="9" type="ORF">BCR33DRAFT_716435</name>
</gene>
<feature type="transmembrane region" description="Helical" evidence="7">
    <location>
        <begin position="122"/>
        <end position="139"/>
    </location>
</feature>
<dbReference type="OrthoDB" id="2530521at2759"/>
<dbReference type="Proteomes" id="UP000193642">
    <property type="component" value="Unassembled WGS sequence"/>
</dbReference>
<evidence type="ECO:0000313" key="10">
    <source>
        <dbReference type="Proteomes" id="UP000193642"/>
    </source>
</evidence>
<dbReference type="GO" id="GO:0003755">
    <property type="term" value="F:peptidyl-prolyl cis-trans isomerase activity"/>
    <property type="evidence" value="ECO:0007669"/>
    <property type="project" value="UniProtKB-UniRule"/>
</dbReference>
<proteinExistence type="predicted"/>
<dbReference type="InterPro" id="IPR000297">
    <property type="entry name" value="PPIase_PpiC"/>
</dbReference>
<keyword evidence="10" id="KW-1185">Reference proteome</keyword>
<sequence>MEQTVEAIQSRLQGSYDATIAFLSEHDLKKEFWQILGSTAQAGVSKAATALSPVAEALVPAKEYINLVAEDTSLYLIEEVVPAALDQWDDLVDKASPYTTPVWEAYAPIHNTLSQRIFGTPITYYMVVALLFHLLTTLYPKLSPSRHLCHAKHILVATEEDAKKVQAELRKAKTLDKFAELARKSSICTSSKGRGGDLKPFKEGDGTWPKEFEEYCFGEKTREWVVSRIIKTELGYHLIMVTKKAA</sequence>
<comment type="catalytic activity">
    <reaction evidence="1 6">
        <text>[protein]-peptidylproline (omega=180) = [protein]-peptidylproline (omega=0)</text>
        <dbReference type="Rhea" id="RHEA:16237"/>
        <dbReference type="Rhea" id="RHEA-COMP:10747"/>
        <dbReference type="Rhea" id="RHEA-COMP:10748"/>
        <dbReference type="ChEBI" id="CHEBI:83833"/>
        <dbReference type="ChEBI" id="CHEBI:83834"/>
        <dbReference type="EC" id="5.2.1.8"/>
    </reaction>
</comment>
<dbReference type="Gene3D" id="3.10.50.40">
    <property type="match status" value="1"/>
</dbReference>
<keyword evidence="4 5" id="KW-0413">Isomerase</keyword>
<evidence type="ECO:0000313" key="9">
    <source>
        <dbReference type="EMBL" id="ORY45093.1"/>
    </source>
</evidence>
<evidence type="ECO:0000256" key="4">
    <source>
        <dbReference type="ARBA" id="ARBA00023235"/>
    </source>
</evidence>
<keyword evidence="7" id="KW-0812">Transmembrane</keyword>
<dbReference type="AlphaFoldDB" id="A0A1Y2CDI3"/>
<keyword evidence="7" id="KW-0472">Membrane</keyword>
<evidence type="ECO:0000256" key="5">
    <source>
        <dbReference type="PROSITE-ProRule" id="PRU00278"/>
    </source>
</evidence>
<evidence type="ECO:0000259" key="8">
    <source>
        <dbReference type="PROSITE" id="PS50198"/>
    </source>
</evidence>
<keyword evidence="3 5" id="KW-0697">Rotamase</keyword>
<dbReference type="InterPro" id="IPR046357">
    <property type="entry name" value="PPIase_dom_sf"/>
</dbReference>
<dbReference type="EC" id="5.2.1.8" evidence="6"/>
<dbReference type="PANTHER" id="PTHR47245:SF1">
    <property type="entry name" value="FOLDASE PROTEIN PRSA"/>
    <property type="match status" value="1"/>
</dbReference>
<dbReference type="SUPFAM" id="SSF54534">
    <property type="entry name" value="FKBP-like"/>
    <property type="match status" value="1"/>
</dbReference>
<evidence type="ECO:0000256" key="3">
    <source>
        <dbReference type="ARBA" id="ARBA00023110"/>
    </source>
</evidence>
<reference evidence="9 10" key="1">
    <citation type="submission" date="2016-07" db="EMBL/GenBank/DDBJ databases">
        <title>Pervasive Adenine N6-methylation of Active Genes in Fungi.</title>
        <authorList>
            <consortium name="DOE Joint Genome Institute"/>
            <person name="Mondo S.J."/>
            <person name="Dannebaum R.O."/>
            <person name="Kuo R.C."/>
            <person name="Labutti K."/>
            <person name="Haridas S."/>
            <person name="Kuo A."/>
            <person name="Salamov A."/>
            <person name="Ahrendt S.R."/>
            <person name="Lipzen A."/>
            <person name="Sullivan W."/>
            <person name="Andreopoulos W.B."/>
            <person name="Clum A."/>
            <person name="Lindquist E."/>
            <person name="Daum C."/>
            <person name="Ramamoorthy G.K."/>
            <person name="Gryganskyi A."/>
            <person name="Culley D."/>
            <person name="Magnuson J.K."/>
            <person name="James T.Y."/>
            <person name="O'Malley M.A."/>
            <person name="Stajich J.E."/>
            <person name="Spatafora J.W."/>
            <person name="Visel A."/>
            <person name="Grigoriev I.V."/>
        </authorList>
    </citation>
    <scope>NUCLEOTIDE SEQUENCE [LARGE SCALE GENOMIC DNA]</scope>
    <source>
        <strain evidence="9 10">JEL800</strain>
    </source>
</reference>
<accession>A0A1Y2CDI3</accession>
<dbReference type="EMBL" id="MCGO01000020">
    <property type="protein sequence ID" value="ORY45093.1"/>
    <property type="molecule type" value="Genomic_DNA"/>
</dbReference>
<comment type="caution">
    <text evidence="9">The sequence shown here is derived from an EMBL/GenBank/DDBJ whole genome shotgun (WGS) entry which is preliminary data.</text>
</comment>
<dbReference type="PANTHER" id="PTHR47245">
    <property type="entry name" value="PEPTIDYLPROLYL ISOMERASE"/>
    <property type="match status" value="1"/>
</dbReference>
<evidence type="ECO:0000256" key="6">
    <source>
        <dbReference type="RuleBase" id="RU363014"/>
    </source>
</evidence>
<dbReference type="PROSITE" id="PS50198">
    <property type="entry name" value="PPIC_PPIASE_2"/>
    <property type="match status" value="1"/>
</dbReference>
<organism evidence="9 10">
    <name type="scientific">Rhizoclosmatium globosum</name>
    <dbReference type="NCBI Taxonomy" id="329046"/>
    <lineage>
        <taxon>Eukaryota</taxon>
        <taxon>Fungi</taxon>
        <taxon>Fungi incertae sedis</taxon>
        <taxon>Chytridiomycota</taxon>
        <taxon>Chytridiomycota incertae sedis</taxon>
        <taxon>Chytridiomycetes</taxon>
        <taxon>Chytridiales</taxon>
        <taxon>Chytriomycetaceae</taxon>
        <taxon>Rhizoclosmatium</taxon>
    </lineage>
</organism>
<keyword evidence="7" id="KW-1133">Transmembrane helix</keyword>
<dbReference type="Pfam" id="PF00639">
    <property type="entry name" value="Rotamase"/>
    <property type="match status" value="1"/>
</dbReference>
<keyword evidence="2" id="KW-0732">Signal</keyword>
<name>A0A1Y2CDI3_9FUNG</name>
<dbReference type="InterPro" id="IPR050245">
    <property type="entry name" value="PrsA_foldase"/>
</dbReference>
<evidence type="ECO:0000256" key="1">
    <source>
        <dbReference type="ARBA" id="ARBA00000971"/>
    </source>
</evidence>